<protein>
    <submittedName>
        <fullName evidence="2">Divalent-cation tolerance protein CutA</fullName>
    </submittedName>
</protein>
<dbReference type="PANTHER" id="PTHR23419">
    <property type="entry name" value="DIVALENT CATION TOLERANCE CUTA-RELATED"/>
    <property type="match status" value="1"/>
</dbReference>
<dbReference type="PANTHER" id="PTHR23419:SF8">
    <property type="entry name" value="FI09726P"/>
    <property type="match status" value="1"/>
</dbReference>
<name>A0A2V4MSF0_9ACTN</name>
<dbReference type="Gene3D" id="3.30.70.120">
    <property type="match status" value="1"/>
</dbReference>
<organism evidence="2 3">
    <name type="scientific">Streptomyces tateyamensis</name>
    <dbReference type="NCBI Taxonomy" id="565073"/>
    <lineage>
        <taxon>Bacteria</taxon>
        <taxon>Bacillati</taxon>
        <taxon>Actinomycetota</taxon>
        <taxon>Actinomycetes</taxon>
        <taxon>Kitasatosporales</taxon>
        <taxon>Streptomycetaceae</taxon>
        <taxon>Streptomyces</taxon>
    </lineage>
</organism>
<keyword evidence="3" id="KW-1185">Reference proteome</keyword>
<dbReference type="InterPro" id="IPR011322">
    <property type="entry name" value="N-reg_PII-like_a/b"/>
</dbReference>
<comment type="similarity">
    <text evidence="1">Belongs to the CutA family.</text>
</comment>
<dbReference type="EMBL" id="PYBW01000215">
    <property type="protein sequence ID" value="PYC64863.1"/>
    <property type="molecule type" value="Genomic_DNA"/>
</dbReference>
<gene>
    <name evidence="2" type="ORF">C7C46_32690</name>
</gene>
<dbReference type="GO" id="GO:0010038">
    <property type="term" value="P:response to metal ion"/>
    <property type="evidence" value="ECO:0007669"/>
    <property type="project" value="InterPro"/>
</dbReference>
<reference evidence="2 3" key="1">
    <citation type="submission" date="2018-03" db="EMBL/GenBank/DDBJ databases">
        <title>Bioinformatic expansion and discovery of thiopeptide antibiotics.</title>
        <authorList>
            <person name="Schwalen C.J."/>
            <person name="Hudson G.A."/>
            <person name="Mitchell D.A."/>
        </authorList>
    </citation>
    <scope>NUCLEOTIDE SEQUENCE [LARGE SCALE GENOMIC DNA]</scope>
    <source>
        <strain evidence="2 3">ATCC 21389</strain>
    </source>
</reference>
<dbReference type="GO" id="GO:0005507">
    <property type="term" value="F:copper ion binding"/>
    <property type="evidence" value="ECO:0007669"/>
    <property type="project" value="TreeGrafter"/>
</dbReference>
<evidence type="ECO:0000256" key="1">
    <source>
        <dbReference type="ARBA" id="ARBA00010169"/>
    </source>
</evidence>
<dbReference type="OrthoDB" id="37622at2"/>
<dbReference type="AlphaFoldDB" id="A0A2V4MSF0"/>
<dbReference type="Proteomes" id="UP000248039">
    <property type="component" value="Unassembled WGS sequence"/>
</dbReference>
<dbReference type="Pfam" id="PF03091">
    <property type="entry name" value="CutA1"/>
    <property type="match status" value="1"/>
</dbReference>
<evidence type="ECO:0000313" key="2">
    <source>
        <dbReference type="EMBL" id="PYC64863.1"/>
    </source>
</evidence>
<evidence type="ECO:0000313" key="3">
    <source>
        <dbReference type="Proteomes" id="UP000248039"/>
    </source>
</evidence>
<comment type="caution">
    <text evidence="2">The sequence shown here is derived from an EMBL/GenBank/DDBJ whole genome shotgun (WGS) entry which is preliminary data.</text>
</comment>
<accession>A0A2V4MSF0</accession>
<sequence>MAWRWRRSRTCNGDVGYCNCPNACRAECVRSSLGSVGFASGGALWFVSFAAAAIDVQLRAEHAEQLARAGVEARIAACAQIDGPVKSVYWWEGAVQVDEEWRVFYKLGADRYAELEQAIKAAHTYETPEIIAVDITHGSAEYLGWIGEATR</sequence>
<dbReference type="InterPro" id="IPR004323">
    <property type="entry name" value="Ion_tolerance_CutA"/>
</dbReference>
<dbReference type="SUPFAM" id="SSF54913">
    <property type="entry name" value="GlnB-like"/>
    <property type="match status" value="1"/>
</dbReference>
<dbReference type="InterPro" id="IPR015867">
    <property type="entry name" value="N-reg_PII/ATP_PRibTrfase_C"/>
</dbReference>
<proteinExistence type="inferred from homology"/>